<evidence type="ECO:0000313" key="1">
    <source>
        <dbReference type="EMBL" id="KAF9506440.1"/>
    </source>
</evidence>
<dbReference type="Proteomes" id="UP000886523">
    <property type="component" value="Unassembled WGS sequence"/>
</dbReference>
<protein>
    <submittedName>
        <fullName evidence="1">Uncharacterized protein</fullName>
    </submittedName>
</protein>
<gene>
    <name evidence="1" type="ORF">BS47DRAFT_1367351</name>
</gene>
<comment type="caution">
    <text evidence="1">The sequence shown here is derived from an EMBL/GenBank/DDBJ whole genome shotgun (WGS) entry which is preliminary data.</text>
</comment>
<dbReference type="OrthoDB" id="10254721at2759"/>
<accession>A0A9P6DQA7</accession>
<proteinExistence type="predicted"/>
<reference evidence="1" key="1">
    <citation type="journal article" date="2020" name="Nat. Commun.">
        <title>Large-scale genome sequencing of mycorrhizal fungi provides insights into the early evolution of symbiotic traits.</title>
        <authorList>
            <person name="Miyauchi S."/>
            <person name="Kiss E."/>
            <person name="Kuo A."/>
            <person name="Drula E."/>
            <person name="Kohler A."/>
            <person name="Sanchez-Garcia M."/>
            <person name="Morin E."/>
            <person name="Andreopoulos B."/>
            <person name="Barry K.W."/>
            <person name="Bonito G."/>
            <person name="Buee M."/>
            <person name="Carver A."/>
            <person name="Chen C."/>
            <person name="Cichocki N."/>
            <person name="Clum A."/>
            <person name="Culley D."/>
            <person name="Crous P.W."/>
            <person name="Fauchery L."/>
            <person name="Girlanda M."/>
            <person name="Hayes R.D."/>
            <person name="Keri Z."/>
            <person name="LaButti K."/>
            <person name="Lipzen A."/>
            <person name="Lombard V."/>
            <person name="Magnuson J."/>
            <person name="Maillard F."/>
            <person name="Murat C."/>
            <person name="Nolan M."/>
            <person name="Ohm R.A."/>
            <person name="Pangilinan J."/>
            <person name="Pereira M.F."/>
            <person name="Perotto S."/>
            <person name="Peter M."/>
            <person name="Pfister S."/>
            <person name="Riley R."/>
            <person name="Sitrit Y."/>
            <person name="Stielow J.B."/>
            <person name="Szollosi G."/>
            <person name="Zifcakova L."/>
            <person name="Stursova M."/>
            <person name="Spatafora J.W."/>
            <person name="Tedersoo L."/>
            <person name="Vaario L.M."/>
            <person name="Yamada A."/>
            <person name="Yan M."/>
            <person name="Wang P."/>
            <person name="Xu J."/>
            <person name="Bruns T."/>
            <person name="Baldrian P."/>
            <person name="Vilgalys R."/>
            <person name="Dunand C."/>
            <person name="Henrissat B."/>
            <person name="Grigoriev I.V."/>
            <person name="Hibbett D."/>
            <person name="Nagy L.G."/>
            <person name="Martin F.M."/>
        </authorList>
    </citation>
    <scope>NUCLEOTIDE SEQUENCE</scope>
    <source>
        <strain evidence="1">UP504</strain>
    </source>
</reference>
<organism evidence="1 2">
    <name type="scientific">Hydnum rufescens UP504</name>
    <dbReference type="NCBI Taxonomy" id="1448309"/>
    <lineage>
        <taxon>Eukaryota</taxon>
        <taxon>Fungi</taxon>
        <taxon>Dikarya</taxon>
        <taxon>Basidiomycota</taxon>
        <taxon>Agaricomycotina</taxon>
        <taxon>Agaricomycetes</taxon>
        <taxon>Cantharellales</taxon>
        <taxon>Hydnaceae</taxon>
        <taxon>Hydnum</taxon>
    </lineage>
</organism>
<keyword evidence="2" id="KW-1185">Reference proteome</keyword>
<dbReference type="AlphaFoldDB" id="A0A9P6DQA7"/>
<sequence>MRSSVRELLGAEGKYDVATIVSPGDQDMPRTNSNSGHRRASIANVSSYWLHANVQQRQEQDREAMRISEEWAARRNAIMVAGWQAVYGCLPLCANMQSHRRPSRDWQSWLAEYGTRIEEGESL</sequence>
<name>A0A9P6DQA7_9AGAM</name>
<dbReference type="EMBL" id="MU129110">
    <property type="protein sequence ID" value="KAF9506440.1"/>
    <property type="molecule type" value="Genomic_DNA"/>
</dbReference>
<evidence type="ECO:0000313" key="2">
    <source>
        <dbReference type="Proteomes" id="UP000886523"/>
    </source>
</evidence>